<accession>A0A177TWX0</accession>
<evidence type="ECO:0000256" key="6">
    <source>
        <dbReference type="PIRNR" id="PIRNR018300"/>
    </source>
</evidence>
<name>A0A177TWX0_9BASI</name>
<evidence type="ECO:0000313" key="10">
    <source>
        <dbReference type="EMBL" id="KAE8257114.1"/>
    </source>
</evidence>
<dbReference type="PIRSF" id="PIRSF018300">
    <property type="entry name" value="DNA_pol_alph_2"/>
    <property type="match status" value="1"/>
</dbReference>
<feature type="region of interest" description="Disordered" evidence="7">
    <location>
        <begin position="766"/>
        <end position="785"/>
    </location>
</feature>
<reference evidence="10" key="1">
    <citation type="submission" date="2016-04" db="EMBL/GenBank/DDBJ databases">
        <authorList>
            <person name="Nguyen H.D."/>
            <person name="Samba Siva P."/>
            <person name="Cullis J."/>
            <person name="Levesque C.A."/>
            <person name="Hambleton S."/>
        </authorList>
    </citation>
    <scope>NUCLEOTIDE SEQUENCE</scope>
    <source>
        <strain evidence="10">DAOMC 236416</strain>
    </source>
</reference>
<dbReference type="PANTHER" id="PTHR23061:SF12">
    <property type="entry name" value="DNA POLYMERASE ALPHA SUBUNIT B"/>
    <property type="match status" value="1"/>
</dbReference>
<feature type="compositionally biased region" description="Polar residues" evidence="7">
    <location>
        <begin position="178"/>
        <end position="189"/>
    </location>
</feature>
<dbReference type="Proteomes" id="UP000077521">
    <property type="component" value="Unassembled WGS sequence"/>
</dbReference>
<sequence length="797" mass="84711">MPTTTAVMNAETRTALASAFGKRILADEDLLAELASTLRIYAISPKTLFYKYEAFAIDNDIPPGTTLSLDTLRELKNSIQKERASTHSTNSSGGAASSSLSMATPARPTGVSAAFGGGSAMRSGMKPSLGSMLGASSAAPRSGMAPTTPFHKGARTTASGSSGPQGSGSSASKHAAYQTPSRPSFTASSGMDGIEFDDIPPSAPGKAQLLETLNPQIENRSSGPGQTSRLKLAVSVDPKLWEYRYMFEKPADKGEALDDRIDELAQLIIDHYGLEEDLGDPAQQTQEDVYVVGRICPEAPANPATTTAVPVKAGESTEDVEMASDASVARSKEPLSLADAISVDATATPTGGASSKIKQTGGAYPLLPRLTPQSIYLESSRILGGGSRTRLVFSPTCIVRGAPVGAANPIGLFPGMIVGCKGRNVGADSFRVEQVLLVPSLPHSISPIRTMLSYQHEDPKHLQGDGARIMIASGPFVNLHNTKDLDFAPWHRLLDWIEQGRNSDDQSPEAPGRPDVLLLLGPFIPANHPALLSPTLSGMPTELFAKHISGRLQRLSQSTPGTSIILVPSTNDICNRHAAWPQPSFEKDDSELALPKRVKRLPNPALFTINEVTIAVSTADVLKDLKAEELVQRVSDPSAAQSKANGENVAPVPKDQVARLIRHVLGQRSFYPLYPSSPASALTLDVTHSNLATFPLVTPDVLVLPSTLKSFARVIDSTVVLNPGVTTTTSASSSSSQPKTEGKDAEQPITVARMIVAPLSREELEQLESTRGLNEETGQDGEPHRIYERARVDLIQI</sequence>
<dbReference type="Gene3D" id="3.60.21.60">
    <property type="match status" value="2"/>
</dbReference>
<protein>
    <recommendedName>
        <fullName evidence="3 6">DNA polymerase alpha subunit B</fullName>
    </recommendedName>
</protein>
<dbReference type="GO" id="GO:0005658">
    <property type="term" value="C:alpha DNA polymerase:primase complex"/>
    <property type="evidence" value="ECO:0007669"/>
    <property type="project" value="TreeGrafter"/>
</dbReference>
<dbReference type="InterPro" id="IPR054300">
    <property type="entry name" value="OB_DPOA2"/>
</dbReference>
<feature type="domain" description="DNA polymerase alpha subunit B OB" evidence="9">
    <location>
        <begin position="255"/>
        <end position="299"/>
    </location>
</feature>
<feature type="compositionally biased region" description="Low complexity" evidence="7">
    <location>
        <begin position="128"/>
        <end position="139"/>
    </location>
</feature>
<dbReference type="PANTHER" id="PTHR23061">
    <property type="entry name" value="DNA POLYMERASE 2 ALPHA 70 KDA SUBUNIT"/>
    <property type="match status" value="1"/>
</dbReference>
<dbReference type="Pfam" id="PF22062">
    <property type="entry name" value="OB_DPOA2"/>
    <property type="match status" value="1"/>
</dbReference>
<feature type="region of interest" description="Disordered" evidence="7">
    <location>
        <begin position="80"/>
        <end position="106"/>
    </location>
</feature>
<evidence type="ECO:0000256" key="7">
    <source>
        <dbReference type="SAM" id="MobiDB-lite"/>
    </source>
</evidence>
<dbReference type="Pfam" id="PF04042">
    <property type="entry name" value="DNA_pol_E_B"/>
    <property type="match status" value="1"/>
</dbReference>
<dbReference type="InterPro" id="IPR007185">
    <property type="entry name" value="DNA_pol_a/d/e_bsu"/>
</dbReference>
<comment type="subcellular location">
    <subcellularLocation>
        <location evidence="1 6">Nucleus</location>
    </subcellularLocation>
</comment>
<evidence type="ECO:0000256" key="5">
    <source>
        <dbReference type="ARBA" id="ARBA00023242"/>
    </source>
</evidence>
<evidence type="ECO:0000256" key="4">
    <source>
        <dbReference type="ARBA" id="ARBA00022705"/>
    </source>
</evidence>
<feature type="compositionally biased region" description="Low complexity" evidence="7">
    <location>
        <begin position="726"/>
        <end position="736"/>
    </location>
</feature>
<reference evidence="10" key="2">
    <citation type="journal article" date="2019" name="IMA Fungus">
        <title>Genome sequencing and comparison of five Tilletia species to identify candidate genes for the detection of regulated species infecting wheat.</title>
        <authorList>
            <person name="Nguyen H.D.T."/>
            <person name="Sultana T."/>
            <person name="Kesanakurti P."/>
            <person name="Hambleton S."/>
        </authorList>
    </citation>
    <scope>NUCLEOTIDE SEQUENCE</scope>
    <source>
        <strain evidence="10">DAOMC 236416</strain>
    </source>
</reference>
<dbReference type="EMBL" id="LWDF02000125">
    <property type="protein sequence ID" value="KAE8257114.1"/>
    <property type="molecule type" value="Genomic_DNA"/>
</dbReference>
<comment type="function">
    <text evidence="6">Accessory subunit of the DNA polymerase alpha complex (also known as the alpha DNA polymerase-primase complex) which plays an essential role in the initiation of DNA synthesis.</text>
</comment>
<keyword evidence="4 6" id="KW-0235">DNA replication</keyword>
<dbReference type="AlphaFoldDB" id="A0A177TWX0"/>
<evidence type="ECO:0000259" key="8">
    <source>
        <dbReference type="Pfam" id="PF04042"/>
    </source>
</evidence>
<dbReference type="InterPro" id="IPR016722">
    <property type="entry name" value="DNA_pol_alpha_bsu"/>
</dbReference>
<evidence type="ECO:0000256" key="3">
    <source>
        <dbReference type="ARBA" id="ARBA00018596"/>
    </source>
</evidence>
<keyword evidence="11" id="KW-1185">Reference proteome</keyword>
<evidence type="ECO:0000259" key="9">
    <source>
        <dbReference type="Pfam" id="PF22062"/>
    </source>
</evidence>
<evidence type="ECO:0000256" key="1">
    <source>
        <dbReference type="ARBA" id="ARBA00004123"/>
    </source>
</evidence>
<dbReference type="GO" id="GO:0006270">
    <property type="term" value="P:DNA replication initiation"/>
    <property type="evidence" value="ECO:0007669"/>
    <property type="project" value="TreeGrafter"/>
</dbReference>
<feature type="region of interest" description="Disordered" evidence="7">
    <location>
        <begin position="126"/>
        <end position="206"/>
    </location>
</feature>
<evidence type="ECO:0000256" key="2">
    <source>
        <dbReference type="ARBA" id="ARBA00007299"/>
    </source>
</evidence>
<organism evidence="10 11">
    <name type="scientific">Tilletia indica</name>
    <dbReference type="NCBI Taxonomy" id="43049"/>
    <lineage>
        <taxon>Eukaryota</taxon>
        <taxon>Fungi</taxon>
        <taxon>Dikarya</taxon>
        <taxon>Basidiomycota</taxon>
        <taxon>Ustilaginomycotina</taxon>
        <taxon>Exobasidiomycetes</taxon>
        <taxon>Tilletiales</taxon>
        <taxon>Tilletiaceae</taxon>
        <taxon>Tilletia</taxon>
    </lineage>
</organism>
<comment type="similarity">
    <text evidence="2 6">Belongs to the DNA polymerase alpha subunit B family.</text>
</comment>
<comment type="caution">
    <text evidence="10">The sequence shown here is derived from an EMBL/GenBank/DDBJ whole genome shotgun (WGS) entry which is preliminary data.</text>
</comment>
<dbReference type="GO" id="GO:0003677">
    <property type="term" value="F:DNA binding"/>
    <property type="evidence" value="ECO:0007669"/>
    <property type="project" value="InterPro"/>
</dbReference>
<feature type="compositionally biased region" description="Low complexity" evidence="7">
    <location>
        <begin position="159"/>
        <end position="172"/>
    </location>
</feature>
<evidence type="ECO:0000313" key="11">
    <source>
        <dbReference type="Proteomes" id="UP000077521"/>
    </source>
</evidence>
<feature type="region of interest" description="Disordered" evidence="7">
    <location>
        <begin position="724"/>
        <end position="748"/>
    </location>
</feature>
<feature type="compositionally biased region" description="Low complexity" evidence="7">
    <location>
        <begin position="86"/>
        <end position="104"/>
    </location>
</feature>
<keyword evidence="5 6" id="KW-0539">Nucleus</keyword>
<proteinExistence type="inferred from homology"/>
<gene>
    <name evidence="10" type="ORF">A4X13_0g2569</name>
</gene>
<feature type="domain" description="DNA polymerase alpha/delta/epsilon subunit B" evidence="8">
    <location>
        <begin position="469"/>
        <end position="712"/>
    </location>
</feature>